<evidence type="ECO:0000313" key="3">
    <source>
        <dbReference type="EMBL" id="KAA9009374.1"/>
    </source>
</evidence>
<dbReference type="GO" id="GO:1990351">
    <property type="term" value="C:transporter complex"/>
    <property type="evidence" value="ECO:0007669"/>
    <property type="project" value="TreeGrafter"/>
</dbReference>
<dbReference type="GO" id="GO:0043165">
    <property type="term" value="P:Gram-negative-bacterium-type cell outer membrane assembly"/>
    <property type="evidence" value="ECO:0007669"/>
    <property type="project" value="UniProtKB-UniRule"/>
</dbReference>
<keyword evidence="4" id="KW-1185">Reference proteome</keyword>
<comment type="caution">
    <text evidence="3">The sequence shown here is derived from an EMBL/GenBank/DDBJ whole genome shotgun (WGS) entry which is preliminary data.</text>
</comment>
<feature type="signal peptide" evidence="1">
    <location>
        <begin position="1"/>
        <end position="17"/>
    </location>
</feature>
<dbReference type="Proteomes" id="UP000326554">
    <property type="component" value="Unassembled WGS sequence"/>
</dbReference>
<reference evidence="3 4" key="1">
    <citation type="submission" date="2019-09" db="EMBL/GenBank/DDBJ databases">
        <authorList>
            <person name="Park J.-S."/>
            <person name="Choi H.-J."/>
        </authorList>
    </citation>
    <scope>NUCLEOTIDE SEQUENCE [LARGE SCALE GENOMIC DNA]</scope>
    <source>
        <strain evidence="3 4">176SS1-4</strain>
    </source>
</reference>
<dbReference type="Pfam" id="PF04453">
    <property type="entry name" value="LptD"/>
    <property type="match status" value="1"/>
</dbReference>
<keyword evidence="1" id="KW-0472">Membrane</keyword>
<dbReference type="InterPro" id="IPR020889">
    <property type="entry name" value="LipoPS_assembly_LptD"/>
</dbReference>
<dbReference type="GO" id="GO:0009279">
    <property type="term" value="C:cell outer membrane"/>
    <property type="evidence" value="ECO:0007669"/>
    <property type="project" value="UniProtKB-SubCell"/>
</dbReference>
<dbReference type="RefSeq" id="WP_150444907.1">
    <property type="nucleotide sequence ID" value="NZ_VYQE01000002.1"/>
</dbReference>
<dbReference type="InterPro" id="IPR007543">
    <property type="entry name" value="LptD_C"/>
</dbReference>
<dbReference type="HAMAP" id="MF_01411">
    <property type="entry name" value="LPS_assembly_LptD"/>
    <property type="match status" value="1"/>
</dbReference>
<dbReference type="AlphaFoldDB" id="A0A5J5GPB1"/>
<proteinExistence type="inferred from homology"/>
<dbReference type="PANTHER" id="PTHR30189">
    <property type="entry name" value="LPS-ASSEMBLY PROTEIN"/>
    <property type="match status" value="1"/>
</dbReference>
<feature type="chain" id="PRO_5023981886" description="LPS-assembly protein LptD" evidence="1">
    <location>
        <begin position="18"/>
        <end position="699"/>
    </location>
</feature>
<dbReference type="InterPro" id="IPR050218">
    <property type="entry name" value="LptD"/>
</dbReference>
<comment type="similarity">
    <text evidence="1">Belongs to the LptD family.</text>
</comment>
<comment type="subcellular location">
    <subcellularLocation>
        <location evidence="1">Cell outer membrane</location>
    </subcellularLocation>
</comment>
<evidence type="ECO:0000259" key="2">
    <source>
        <dbReference type="Pfam" id="PF04453"/>
    </source>
</evidence>
<dbReference type="GO" id="GO:0015920">
    <property type="term" value="P:lipopolysaccharide transport"/>
    <property type="evidence" value="ECO:0007669"/>
    <property type="project" value="InterPro"/>
</dbReference>
<comment type="caution">
    <text evidence="1">Lacks conserved residue(s) required for the propagation of feature annotation.</text>
</comment>
<organism evidence="3 4">
    <name type="scientific">Histidinibacterium aquaticum</name>
    <dbReference type="NCBI Taxonomy" id="2613962"/>
    <lineage>
        <taxon>Bacteria</taxon>
        <taxon>Pseudomonadati</taxon>
        <taxon>Pseudomonadota</taxon>
        <taxon>Alphaproteobacteria</taxon>
        <taxon>Rhodobacterales</taxon>
        <taxon>Paracoccaceae</taxon>
        <taxon>Histidinibacterium</taxon>
    </lineage>
</organism>
<gene>
    <name evidence="1" type="primary">lptD</name>
    <name evidence="3" type="ORF">F3S47_09025</name>
</gene>
<comment type="function">
    <text evidence="1">Involved in the assembly of lipopolysaccharide (LPS) at the surface of the outer membrane.</text>
</comment>
<name>A0A5J5GPB1_9RHOB</name>
<protein>
    <recommendedName>
        <fullName evidence="1">LPS-assembly protein LptD</fullName>
    </recommendedName>
</protein>
<dbReference type="PANTHER" id="PTHR30189:SF1">
    <property type="entry name" value="LPS-ASSEMBLY PROTEIN LPTD"/>
    <property type="match status" value="1"/>
</dbReference>
<dbReference type="EMBL" id="VYQE01000002">
    <property type="protein sequence ID" value="KAA9009374.1"/>
    <property type="molecule type" value="Genomic_DNA"/>
</dbReference>
<feature type="domain" description="LptD C-terminal" evidence="2">
    <location>
        <begin position="263"/>
        <end position="604"/>
    </location>
</feature>
<evidence type="ECO:0000313" key="4">
    <source>
        <dbReference type="Proteomes" id="UP000326554"/>
    </source>
</evidence>
<sequence precursor="true">MRWLLLLLLLLPGLARAQGAASLVADTVTVTPDNRLVAEGNVEAFYDGTRLSATQVAYDEATDRLTIIGPIFIETPEGDIFTAKRADLDPQLENGILRGARLVLDRQLQLAANRIDRVGGRYTQLYRTSATACRVCGGREPLWELRAERVVLDEVEDQLWFENTQLRIGGLPVAWLPVVRLPGPGVERATGLLVPSIRQTDRLGTGIRLPYFVVLSPSRDLTLTPYLSPQTRTLEILYRQAYLRGDLSVEGAITQDTIRDNSIRSYVFADASFAYPGNWRLEGQLRSVSDEAYLVDYDYSDRDRLDSFLEISRIRENDRLSFGLTVVESLRAGDRNAELPSILPGASYSRVLRYPGLPGRLTVGASADAAIRESNEPSVGRDTGRLSGRIAWQVNRVVGPGLVTEAAVGLRADAYLVENDPAFDGTITRTLPYARAELRWPLQRTGATGVVQIVEPVVALAWSDLRGGPVPNEDSQVVELDEANLLSFSRFPGEDARETGWRAAGALRYQLTAPSGFAMRGTLGRLVREEADPRFSDGTGLEGTTSDWLLSWGLDLPSGLTLNGRGLFDDGFDFSRSEARLGWDSDRIDIAATYVQLDAAPDEGRPDPVAEWTLDAAYRVNQVWTVSGEARYDLSADEPQSGELGLEYRNECVTVGLSVSRRFTSSTTLEPETDYGLSVAFNGFSVDAPAGPIRRTCRN</sequence>
<keyword evidence="1" id="KW-0998">Cell outer membrane</keyword>
<keyword evidence="1" id="KW-0732">Signal</keyword>
<evidence type="ECO:0000256" key="1">
    <source>
        <dbReference type="HAMAP-Rule" id="MF_01411"/>
    </source>
</evidence>
<comment type="subunit">
    <text evidence="1">Component of the lipopolysaccharide transport and assembly complex.</text>
</comment>
<accession>A0A5J5GPB1</accession>